<dbReference type="InterPro" id="IPR020338">
    <property type="entry name" value="SMN_gemin7"/>
</dbReference>
<comment type="caution">
    <text evidence="2">The sequence shown here is derived from an EMBL/GenBank/DDBJ whole genome shotgun (WGS) entry which is preliminary data.</text>
</comment>
<dbReference type="Pfam" id="PF11095">
    <property type="entry name" value="Gemin7"/>
    <property type="match status" value="1"/>
</dbReference>
<organism evidence="2 3">
    <name type="scientific">Frankliniella fusca</name>
    <dbReference type="NCBI Taxonomy" id="407009"/>
    <lineage>
        <taxon>Eukaryota</taxon>
        <taxon>Metazoa</taxon>
        <taxon>Ecdysozoa</taxon>
        <taxon>Arthropoda</taxon>
        <taxon>Hexapoda</taxon>
        <taxon>Insecta</taxon>
        <taxon>Pterygota</taxon>
        <taxon>Neoptera</taxon>
        <taxon>Paraneoptera</taxon>
        <taxon>Thysanoptera</taxon>
        <taxon>Terebrantia</taxon>
        <taxon>Thripoidea</taxon>
        <taxon>Thripidae</taxon>
        <taxon>Frankliniella</taxon>
    </lineage>
</organism>
<dbReference type="GO" id="GO:0000387">
    <property type="term" value="P:spliceosomal snRNP assembly"/>
    <property type="evidence" value="ECO:0007669"/>
    <property type="project" value="TreeGrafter"/>
</dbReference>
<dbReference type="PANTHER" id="PTHR14679:SF1">
    <property type="entry name" value="GEM-ASSOCIATED PROTEIN 7"/>
    <property type="match status" value="1"/>
</dbReference>
<dbReference type="EMBL" id="JAHWGI010001331">
    <property type="protein sequence ID" value="KAK3928542.1"/>
    <property type="molecule type" value="Genomic_DNA"/>
</dbReference>
<accession>A0AAE1HW70</accession>
<gene>
    <name evidence="2" type="ORF">KUF71_016789</name>
</gene>
<dbReference type="AlphaFoldDB" id="A0AAE1HW70"/>
<evidence type="ECO:0000313" key="2">
    <source>
        <dbReference type="EMBL" id="KAK3928542.1"/>
    </source>
</evidence>
<evidence type="ECO:0000256" key="1">
    <source>
        <dbReference type="SAM" id="MobiDB-lite"/>
    </source>
</evidence>
<dbReference type="CDD" id="cd11677">
    <property type="entry name" value="Gemin7"/>
    <property type="match status" value="1"/>
</dbReference>
<evidence type="ECO:0000313" key="3">
    <source>
        <dbReference type="Proteomes" id="UP001219518"/>
    </source>
</evidence>
<reference evidence="2" key="1">
    <citation type="submission" date="2021-07" db="EMBL/GenBank/DDBJ databases">
        <authorList>
            <person name="Catto M.A."/>
            <person name="Jacobson A."/>
            <person name="Kennedy G."/>
            <person name="Labadie P."/>
            <person name="Hunt B.G."/>
            <person name="Srinivasan R."/>
        </authorList>
    </citation>
    <scope>NUCLEOTIDE SEQUENCE</scope>
    <source>
        <strain evidence="2">PL_HMW_Pooled</strain>
        <tissue evidence="2">Head</tissue>
    </source>
</reference>
<feature type="compositionally biased region" description="Polar residues" evidence="1">
    <location>
        <begin position="9"/>
        <end position="21"/>
    </location>
</feature>
<name>A0AAE1HW70_9NEOP</name>
<dbReference type="PANTHER" id="PTHR14679">
    <property type="entry name" value="GEM-ASSOCIATED PROTEIN 7"/>
    <property type="match status" value="1"/>
</dbReference>
<dbReference type="Proteomes" id="UP001219518">
    <property type="component" value="Unassembled WGS sequence"/>
</dbReference>
<proteinExistence type="predicted"/>
<feature type="region of interest" description="Disordered" evidence="1">
    <location>
        <begin position="1"/>
        <end position="22"/>
    </location>
</feature>
<protein>
    <submittedName>
        <fullName evidence="2">Gem-associated protein 7</fullName>
    </submittedName>
</protein>
<reference evidence="2" key="2">
    <citation type="journal article" date="2023" name="BMC Genomics">
        <title>Pest status, molecular evolution, and epigenetic factors derived from the genome assembly of Frankliniella fusca, a thysanopteran phytovirus vector.</title>
        <authorList>
            <person name="Catto M.A."/>
            <person name="Labadie P.E."/>
            <person name="Jacobson A.L."/>
            <person name="Kennedy G.G."/>
            <person name="Srinivasan R."/>
            <person name="Hunt B.G."/>
        </authorList>
    </citation>
    <scope>NUCLEOTIDE SEQUENCE</scope>
    <source>
        <strain evidence="2">PL_HMW_Pooled</strain>
    </source>
</reference>
<keyword evidence="3" id="KW-1185">Reference proteome</keyword>
<dbReference type="GO" id="GO:0034719">
    <property type="term" value="C:SMN-Sm protein complex"/>
    <property type="evidence" value="ECO:0007669"/>
    <property type="project" value="InterPro"/>
</dbReference>
<dbReference type="Gene3D" id="2.30.30.100">
    <property type="match status" value="1"/>
</dbReference>
<sequence length="106" mass="11983">MISHLPTAEESSPSVDAATSSMDDKIKARSFLRERFIRAILAMSGKNAEFYMYENTNVKAEFGSCDREFVNIYVKNLQTPLGLISDALLRTNDIDRIHIRDINPSV</sequence>